<name>A0A1M6NDM5_PARC5</name>
<gene>
    <name evidence="2" type="ORF">SAMN02745912_01694</name>
</gene>
<sequence length="149" mass="16654">MKIKTKSLIIILITISLMACSNSKNIENGIGDTSSMEYNSNLTETEKESNNTLEISIETIVEKHIPKVLNAQIDKNKMKFIGKWSGNVMPTLIKALEEKGWEKQKQLGARLFFSRNIDGKIIKISVTPSEKGGPEEKNAITIVTFLKSK</sequence>
<feature type="chain" id="PRO_5038773824" description="Lipoprotein" evidence="1">
    <location>
        <begin position="20"/>
        <end position="149"/>
    </location>
</feature>
<dbReference type="PROSITE" id="PS51257">
    <property type="entry name" value="PROKAR_LIPOPROTEIN"/>
    <property type="match status" value="1"/>
</dbReference>
<dbReference type="EMBL" id="FRAG01000016">
    <property type="protein sequence ID" value="SHJ93790.1"/>
    <property type="molecule type" value="Genomic_DNA"/>
</dbReference>
<dbReference type="AlphaFoldDB" id="A0A1M6NDM5"/>
<keyword evidence="3" id="KW-1185">Reference proteome</keyword>
<evidence type="ECO:0000313" key="3">
    <source>
        <dbReference type="Proteomes" id="UP000184465"/>
    </source>
</evidence>
<protein>
    <recommendedName>
        <fullName evidence="4">Lipoprotein</fullName>
    </recommendedName>
</protein>
<reference evidence="2 3" key="1">
    <citation type="submission" date="2016-11" db="EMBL/GenBank/DDBJ databases">
        <authorList>
            <person name="Jaros S."/>
            <person name="Januszkiewicz K."/>
            <person name="Wedrychowicz H."/>
        </authorList>
    </citation>
    <scope>NUCLEOTIDE SEQUENCE [LARGE SCALE GENOMIC DNA]</scope>
    <source>
        <strain evidence="2 3">DSM 15212</strain>
    </source>
</reference>
<keyword evidence="1" id="KW-0732">Signal</keyword>
<evidence type="ECO:0000313" key="2">
    <source>
        <dbReference type="EMBL" id="SHJ93790.1"/>
    </source>
</evidence>
<proteinExistence type="predicted"/>
<evidence type="ECO:0008006" key="4">
    <source>
        <dbReference type="Google" id="ProtNLM"/>
    </source>
</evidence>
<feature type="signal peptide" evidence="1">
    <location>
        <begin position="1"/>
        <end position="19"/>
    </location>
</feature>
<evidence type="ECO:0000256" key="1">
    <source>
        <dbReference type="SAM" id="SignalP"/>
    </source>
</evidence>
<organism evidence="2 3">
    <name type="scientific">Paramaledivibacter caminithermalis (strain DSM 15212 / CIP 107654 / DViRD3)</name>
    <name type="common">Clostridium caminithermale</name>
    <dbReference type="NCBI Taxonomy" id="1121301"/>
    <lineage>
        <taxon>Bacteria</taxon>
        <taxon>Bacillati</taxon>
        <taxon>Bacillota</taxon>
        <taxon>Clostridia</taxon>
        <taxon>Peptostreptococcales</taxon>
        <taxon>Caminicellaceae</taxon>
        <taxon>Paramaledivibacter</taxon>
    </lineage>
</organism>
<accession>A0A1M6NDM5</accession>
<dbReference type="RefSeq" id="WP_131821226.1">
    <property type="nucleotide sequence ID" value="NZ_FRAG01000016.1"/>
</dbReference>
<dbReference type="Proteomes" id="UP000184465">
    <property type="component" value="Unassembled WGS sequence"/>
</dbReference>